<evidence type="ECO:0000313" key="5">
    <source>
        <dbReference type="EMBL" id="GAA4465804.1"/>
    </source>
</evidence>
<dbReference type="GO" id="GO:0004519">
    <property type="term" value="F:endonuclease activity"/>
    <property type="evidence" value="ECO:0007669"/>
    <property type="project" value="UniProtKB-KW"/>
</dbReference>
<sequence>MSTSDKSRDTIALEEIGEIHGGSTPARSCAQFWGGDIPWVTPAEITKLPTKWLESTRESITESGLASCGTRILPPRSLLVTTRATLGYVAMNRSSVCTNQGFKNIVVNQYHEPDFYYHLIEHFGPEMERLATGSTFLELSSRDFRALRLPSFCLDEQRRIALILDTADAAIAKTEALIAKLKQMKAGLLHDLLTRGIDENGGLRPASAVVSKEGFPASWDVSPINKLCEYLSYGFTCPMPTTESGPFMITAVDVVNGSINYSTARHTSQSAFESLTQKSRPIIGDILITKDGTLGRVAFVDRSDICINQSVACIRPLSDTHADFLALYLKSNHGQQQMLADAGGSTIKHIYISKLAEMPVPVPGVDEADEICKRMIAHESWIGREMQTLEKLRKLKAGLMNDLLTGKKPVFAEAAAAS</sequence>
<dbReference type="Gene3D" id="3.90.220.20">
    <property type="entry name" value="DNA methylase specificity domains"/>
    <property type="match status" value="2"/>
</dbReference>
<dbReference type="CDD" id="cd17273">
    <property type="entry name" value="RMtype1_S_EcoJA69PI-TRD1-CR1_like"/>
    <property type="match status" value="1"/>
</dbReference>
<dbReference type="SUPFAM" id="SSF116734">
    <property type="entry name" value="DNA methylase specificity domain"/>
    <property type="match status" value="2"/>
</dbReference>
<dbReference type="Proteomes" id="UP001500840">
    <property type="component" value="Unassembled WGS sequence"/>
</dbReference>
<dbReference type="InterPro" id="IPR000055">
    <property type="entry name" value="Restrct_endonuc_typeI_TRD"/>
</dbReference>
<protein>
    <submittedName>
        <fullName evidence="5">Restriction endonuclease subunit S</fullName>
    </submittedName>
</protein>
<dbReference type="RefSeq" id="WP_345326905.1">
    <property type="nucleotide sequence ID" value="NZ_BAABGA010000077.1"/>
</dbReference>
<keyword evidence="2" id="KW-0680">Restriction system</keyword>
<keyword evidence="6" id="KW-1185">Reference proteome</keyword>
<dbReference type="Pfam" id="PF01420">
    <property type="entry name" value="Methylase_S"/>
    <property type="match status" value="2"/>
</dbReference>
<evidence type="ECO:0000256" key="3">
    <source>
        <dbReference type="ARBA" id="ARBA00023125"/>
    </source>
</evidence>
<proteinExistence type="inferred from homology"/>
<dbReference type="InterPro" id="IPR052021">
    <property type="entry name" value="Type-I_RS_S_subunit"/>
</dbReference>
<organism evidence="5 6">
    <name type="scientific">Novipirellula rosea</name>
    <dbReference type="NCBI Taxonomy" id="1031540"/>
    <lineage>
        <taxon>Bacteria</taxon>
        <taxon>Pseudomonadati</taxon>
        <taxon>Planctomycetota</taxon>
        <taxon>Planctomycetia</taxon>
        <taxon>Pirellulales</taxon>
        <taxon>Pirellulaceae</taxon>
        <taxon>Novipirellula</taxon>
    </lineage>
</organism>
<feature type="domain" description="Type I restriction modification DNA specificity" evidence="4">
    <location>
        <begin position="251"/>
        <end position="382"/>
    </location>
</feature>
<feature type="domain" description="Type I restriction modification DNA specificity" evidence="4">
    <location>
        <begin position="10"/>
        <end position="183"/>
    </location>
</feature>
<accession>A0ABP8NHB6</accession>
<name>A0ABP8NHB6_9BACT</name>
<keyword evidence="5" id="KW-0540">Nuclease</keyword>
<comment type="similarity">
    <text evidence="1">Belongs to the type-I restriction system S methylase family.</text>
</comment>
<evidence type="ECO:0000313" key="6">
    <source>
        <dbReference type="Proteomes" id="UP001500840"/>
    </source>
</evidence>
<keyword evidence="3" id="KW-0238">DNA-binding</keyword>
<dbReference type="EMBL" id="BAABGA010000077">
    <property type="protein sequence ID" value="GAA4465804.1"/>
    <property type="molecule type" value="Genomic_DNA"/>
</dbReference>
<evidence type="ECO:0000259" key="4">
    <source>
        <dbReference type="Pfam" id="PF01420"/>
    </source>
</evidence>
<dbReference type="PANTHER" id="PTHR30408:SF12">
    <property type="entry name" value="TYPE I RESTRICTION ENZYME MJAVIII SPECIFICITY SUBUNIT"/>
    <property type="match status" value="1"/>
</dbReference>
<comment type="caution">
    <text evidence="5">The sequence shown here is derived from an EMBL/GenBank/DDBJ whole genome shotgun (WGS) entry which is preliminary data.</text>
</comment>
<dbReference type="PANTHER" id="PTHR30408">
    <property type="entry name" value="TYPE-1 RESTRICTION ENZYME ECOKI SPECIFICITY PROTEIN"/>
    <property type="match status" value="1"/>
</dbReference>
<dbReference type="InterPro" id="IPR044946">
    <property type="entry name" value="Restrct_endonuc_typeI_TRD_sf"/>
</dbReference>
<keyword evidence="5" id="KW-0378">Hydrolase</keyword>
<keyword evidence="5" id="KW-0255">Endonuclease</keyword>
<evidence type="ECO:0000256" key="1">
    <source>
        <dbReference type="ARBA" id="ARBA00010923"/>
    </source>
</evidence>
<reference evidence="6" key="1">
    <citation type="journal article" date="2019" name="Int. J. Syst. Evol. Microbiol.">
        <title>The Global Catalogue of Microorganisms (GCM) 10K type strain sequencing project: providing services to taxonomists for standard genome sequencing and annotation.</title>
        <authorList>
            <consortium name="The Broad Institute Genomics Platform"/>
            <consortium name="The Broad Institute Genome Sequencing Center for Infectious Disease"/>
            <person name="Wu L."/>
            <person name="Ma J."/>
        </authorList>
    </citation>
    <scope>NUCLEOTIDE SEQUENCE [LARGE SCALE GENOMIC DNA]</scope>
    <source>
        <strain evidence="6">JCM 17759</strain>
    </source>
</reference>
<evidence type="ECO:0000256" key="2">
    <source>
        <dbReference type="ARBA" id="ARBA00022747"/>
    </source>
</evidence>
<dbReference type="Gene3D" id="1.10.287.1120">
    <property type="entry name" value="Bipartite methylase S protein"/>
    <property type="match status" value="1"/>
</dbReference>
<gene>
    <name evidence="5" type="ORF">GCM10023156_53980</name>
</gene>